<keyword evidence="2" id="KW-0880">Kelch repeat</keyword>
<dbReference type="Gene3D" id="3.30.710.10">
    <property type="entry name" value="Potassium Channel Kv1.1, Chain A"/>
    <property type="match status" value="1"/>
</dbReference>
<organism evidence="6 7">
    <name type="scientific">Steinernema glaseri</name>
    <dbReference type="NCBI Taxonomy" id="37863"/>
    <lineage>
        <taxon>Eukaryota</taxon>
        <taxon>Metazoa</taxon>
        <taxon>Ecdysozoa</taxon>
        <taxon>Nematoda</taxon>
        <taxon>Chromadorea</taxon>
        <taxon>Rhabditida</taxon>
        <taxon>Tylenchina</taxon>
        <taxon>Panagrolaimomorpha</taxon>
        <taxon>Strongyloidoidea</taxon>
        <taxon>Steinernematidae</taxon>
        <taxon>Steinernema</taxon>
    </lineage>
</organism>
<dbReference type="InterPro" id="IPR000210">
    <property type="entry name" value="BTB/POZ_dom"/>
</dbReference>
<dbReference type="SUPFAM" id="SSF54695">
    <property type="entry name" value="POZ domain"/>
    <property type="match status" value="1"/>
</dbReference>
<dbReference type="InterPro" id="IPR015915">
    <property type="entry name" value="Kelch-typ_b-propeller"/>
</dbReference>
<accession>A0A1I7ZLE3</accession>
<proteinExistence type="predicted"/>
<evidence type="ECO:0000256" key="1">
    <source>
        <dbReference type="ARBA" id="ARBA00004906"/>
    </source>
</evidence>
<dbReference type="AlphaFoldDB" id="A0A1I7ZLE3"/>
<dbReference type="SMART" id="SM00875">
    <property type="entry name" value="BACK"/>
    <property type="match status" value="1"/>
</dbReference>
<keyword evidence="6" id="KW-1185">Reference proteome</keyword>
<dbReference type="SMART" id="SM00225">
    <property type="entry name" value="BTB"/>
    <property type="match status" value="1"/>
</dbReference>
<dbReference type="PANTHER" id="PTHR24412">
    <property type="entry name" value="KELCH PROTEIN"/>
    <property type="match status" value="1"/>
</dbReference>
<evidence type="ECO:0000256" key="4">
    <source>
        <dbReference type="ARBA" id="ARBA00022786"/>
    </source>
</evidence>
<dbReference type="Proteomes" id="UP000095287">
    <property type="component" value="Unplaced"/>
</dbReference>
<dbReference type="FunFam" id="1.25.40.420:FF:000001">
    <property type="entry name" value="Kelch-like family member 12"/>
    <property type="match status" value="1"/>
</dbReference>
<name>A0A1I7ZLE3_9BILA</name>
<dbReference type="Pfam" id="PF01344">
    <property type="entry name" value="Kelch_1"/>
    <property type="match status" value="2"/>
</dbReference>
<dbReference type="InterPro" id="IPR011043">
    <property type="entry name" value="Gal_Oxase/kelch_b-propeller"/>
</dbReference>
<dbReference type="WBParaSite" id="L893_g27725.t1">
    <property type="protein sequence ID" value="L893_g27725.t1"/>
    <property type="gene ID" value="L893_g27725"/>
</dbReference>
<reference evidence="7" key="1">
    <citation type="submission" date="2016-11" db="UniProtKB">
        <authorList>
            <consortium name="WormBaseParasite"/>
        </authorList>
    </citation>
    <scope>IDENTIFICATION</scope>
</reference>
<dbReference type="SMART" id="SM00612">
    <property type="entry name" value="Kelch"/>
    <property type="match status" value="6"/>
</dbReference>
<dbReference type="Gene3D" id="2.120.10.80">
    <property type="entry name" value="Kelch-type beta propeller"/>
    <property type="match status" value="1"/>
</dbReference>
<dbReference type="Gene3D" id="1.25.40.420">
    <property type="match status" value="1"/>
</dbReference>
<comment type="pathway">
    <text evidence="1">Protein modification; protein ubiquitination.</text>
</comment>
<dbReference type="InterPro" id="IPR011705">
    <property type="entry name" value="BACK"/>
</dbReference>
<sequence>MFSTQLHNFCLDLADEDDEVVWLDVGGDFHRNAFATLNQIRQCGQLCDVVLVAENQKFSAHRLVLAASVPFFHAMFTTDMSEMRQKEIEMKEFDGSTLEQIVNYAYTGRIRVCAINVQSIMLAAHYLRLVEIVDLCGDFLKTRLQPSNVLGIREFAATLGCAGLVQAADRELQKHFLSVVQSDEFLALPVGSLLGILCRDQLFVESEEDVFKAALRWLEHDPISRARYSSRVLVAVRLPLLKPQFITDHVASNPIIRSSLECRDLVDEAKDYHLIPERRNQLRTFRTIRRCCHDVPGQIFAVGGLTAMSSFGTPMSTVEMYDPLSAKWTQATPMTTYRSRVGVAVLHRDLYAIGGFDGHDRLRTVEVMRSDTHQWEEIAPLNNKRSALAAAALNGRLYVCGGYDGICSLASVEVFNASSGKWTLGISMGNPRSASGIAVVDDRLFVVGGHDGMSIFDSVECFNPENCEWSAVAKMKSRRCRLGATALDGKVYVCGGYDGRNVLSSAEVYNPATDTWTDIAPMNYCRGRVALVANSGLLYAIAGNNGETNLSSMEVYDPRTDSWTVEQCLTAHEGGVGVGVVPVSTKEI</sequence>
<keyword evidence="4" id="KW-0833">Ubl conjugation pathway</keyword>
<dbReference type="Pfam" id="PF24681">
    <property type="entry name" value="Kelch_KLHDC2_KLHL20_DRC7"/>
    <property type="match status" value="1"/>
</dbReference>
<dbReference type="PANTHER" id="PTHR24412:SF497">
    <property type="entry name" value="KELCH-LIKE PROTEIN 18"/>
    <property type="match status" value="1"/>
</dbReference>
<evidence type="ECO:0000313" key="7">
    <source>
        <dbReference type="WBParaSite" id="L893_g27725.t1"/>
    </source>
</evidence>
<dbReference type="Pfam" id="PF00651">
    <property type="entry name" value="BTB"/>
    <property type="match status" value="1"/>
</dbReference>
<evidence type="ECO:0000313" key="6">
    <source>
        <dbReference type="Proteomes" id="UP000095287"/>
    </source>
</evidence>
<dbReference type="PIRSF" id="PIRSF037037">
    <property type="entry name" value="Kelch-like_protein_gigaxonin"/>
    <property type="match status" value="1"/>
</dbReference>
<dbReference type="SUPFAM" id="SSF50965">
    <property type="entry name" value="Galactose oxidase, central domain"/>
    <property type="match status" value="1"/>
</dbReference>
<dbReference type="InterPro" id="IPR006652">
    <property type="entry name" value="Kelch_1"/>
</dbReference>
<evidence type="ECO:0000256" key="2">
    <source>
        <dbReference type="ARBA" id="ARBA00022441"/>
    </source>
</evidence>
<keyword evidence="3" id="KW-0677">Repeat</keyword>
<feature type="domain" description="BTB" evidence="5">
    <location>
        <begin position="47"/>
        <end position="114"/>
    </location>
</feature>
<dbReference type="InterPro" id="IPR011333">
    <property type="entry name" value="SKP1/BTB/POZ_sf"/>
</dbReference>
<protein>
    <submittedName>
        <fullName evidence="7">BTB domain-containing protein</fullName>
    </submittedName>
</protein>
<dbReference type="Pfam" id="PF07707">
    <property type="entry name" value="BACK"/>
    <property type="match status" value="1"/>
</dbReference>
<evidence type="ECO:0000256" key="3">
    <source>
        <dbReference type="ARBA" id="ARBA00022737"/>
    </source>
</evidence>
<dbReference type="PROSITE" id="PS50097">
    <property type="entry name" value="BTB"/>
    <property type="match status" value="1"/>
</dbReference>
<dbReference type="InterPro" id="IPR017096">
    <property type="entry name" value="BTB-kelch_protein"/>
</dbReference>
<evidence type="ECO:0000259" key="5">
    <source>
        <dbReference type="PROSITE" id="PS50097"/>
    </source>
</evidence>